<dbReference type="SMART" id="SM00448">
    <property type="entry name" value="REC"/>
    <property type="match status" value="1"/>
</dbReference>
<feature type="domain" description="PAS" evidence="19">
    <location>
        <begin position="304"/>
        <end position="358"/>
    </location>
</feature>
<dbReference type="PROSITE" id="PS50109">
    <property type="entry name" value="HIS_KIN"/>
    <property type="match status" value="1"/>
</dbReference>
<keyword evidence="10 16" id="KW-1133">Transmembrane helix</keyword>
<comment type="subcellular location">
    <subcellularLocation>
        <location evidence="2">Membrane</location>
    </subcellularLocation>
</comment>
<dbReference type="InterPro" id="IPR003594">
    <property type="entry name" value="HATPase_dom"/>
</dbReference>
<dbReference type="CDD" id="cd00082">
    <property type="entry name" value="HisKA"/>
    <property type="match status" value="1"/>
</dbReference>
<dbReference type="Pfam" id="PF08448">
    <property type="entry name" value="PAS_4"/>
    <property type="match status" value="1"/>
</dbReference>
<evidence type="ECO:0000256" key="4">
    <source>
        <dbReference type="ARBA" id="ARBA00022553"/>
    </source>
</evidence>
<dbReference type="GO" id="GO:0005524">
    <property type="term" value="F:ATP binding"/>
    <property type="evidence" value="ECO:0007669"/>
    <property type="project" value="UniProtKB-KW"/>
</dbReference>
<dbReference type="InterPro" id="IPR036097">
    <property type="entry name" value="HisK_dim/P_sf"/>
</dbReference>
<dbReference type="NCBIfam" id="TIGR00229">
    <property type="entry name" value="sensory_box"/>
    <property type="match status" value="1"/>
</dbReference>
<dbReference type="Gene3D" id="1.10.287.130">
    <property type="match status" value="1"/>
</dbReference>
<evidence type="ECO:0000256" key="15">
    <source>
        <dbReference type="PROSITE-ProRule" id="PRU00169"/>
    </source>
</evidence>
<dbReference type="CDD" id="cd00130">
    <property type="entry name" value="PAS"/>
    <property type="match status" value="1"/>
</dbReference>
<dbReference type="FunFam" id="3.30.565.10:FF:000010">
    <property type="entry name" value="Sensor histidine kinase RcsC"/>
    <property type="match status" value="1"/>
</dbReference>
<dbReference type="CDD" id="cd16922">
    <property type="entry name" value="HATPase_EvgS-ArcB-TorS-like"/>
    <property type="match status" value="1"/>
</dbReference>
<dbReference type="InterPro" id="IPR035965">
    <property type="entry name" value="PAS-like_dom_sf"/>
</dbReference>
<dbReference type="InterPro" id="IPR003661">
    <property type="entry name" value="HisK_dim/P_dom"/>
</dbReference>
<evidence type="ECO:0000256" key="3">
    <source>
        <dbReference type="ARBA" id="ARBA00012438"/>
    </source>
</evidence>
<evidence type="ECO:0000313" key="21">
    <source>
        <dbReference type="EMBL" id="OMG54867.1"/>
    </source>
</evidence>
<dbReference type="SUPFAM" id="SSF55874">
    <property type="entry name" value="ATPase domain of HSP90 chaperone/DNA topoisomerase II/histidine kinase"/>
    <property type="match status" value="1"/>
</dbReference>
<dbReference type="PROSITE" id="PS50112">
    <property type="entry name" value="PAS"/>
    <property type="match status" value="1"/>
</dbReference>
<name>A0A1R1I875_9RHOO</name>
<evidence type="ECO:0000256" key="9">
    <source>
        <dbReference type="ARBA" id="ARBA00022840"/>
    </source>
</evidence>
<dbReference type="SMART" id="SM00091">
    <property type="entry name" value="PAS"/>
    <property type="match status" value="1"/>
</dbReference>
<keyword evidence="4 15" id="KW-0597">Phosphoprotein</keyword>
<dbReference type="PROSITE" id="PS50113">
    <property type="entry name" value="PAC"/>
    <property type="match status" value="1"/>
</dbReference>
<dbReference type="InterPro" id="IPR013656">
    <property type="entry name" value="PAS_4"/>
</dbReference>
<evidence type="ECO:0000259" key="19">
    <source>
        <dbReference type="PROSITE" id="PS50112"/>
    </source>
</evidence>
<gene>
    <name evidence="21" type="ORF">BJN45_06760</name>
</gene>
<keyword evidence="9" id="KW-0067">ATP-binding</keyword>
<keyword evidence="12 16" id="KW-0472">Membrane</keyword>
<evidence type="ECO:0000256" key="16">
    <source>
        <dbReference type="SAM" id="Phobius"/>
    </source>
</evidence>
<dbReference type="SMART" id="SM00388">
    <property type="entry name" value="HisKA"/>
    <property type="match status" value="1"/>
</dbReference>
<dbReference type="CDD" id="cd12914">
    <property type="entry name" value="PDC1_DGC_like"/>
    <property type="match status" value="1"/>
</dbReference>
<keyword evidence="22" id="KW-1185">Reference proteome</keyword>
<dbReference type="AlphaFoldDB" id="A0A1R1I875"/>
<dbReference type="Pfam" id="PF00512">
    <property type="entry name" value="HisKA"/>
    <property type="match status" value="1"/>
</dbReference>
<evidence type="ECO:0000259" key="20">
    <source>
        <dbReference type="PROSITE" id="PS50113"/>
    </source>
</evidence>
<dbReference type="PANTHER" id="PTHR45339">
    <property type="entry name" value="HYBRID SIGNAL TRANSDUCTION HISTIDINE KINASE J"/>
    <property type="match status" value="1"/>
</dbReference>
<keyword evidence="8" id="KW-0418">Kinase</keyword>
<dbReference type="FunFam" id="1.10.287.130:FF:000004">
    <property type="entry name" value="Ethylene receptor 1"/>
    <property type="match status" value="1"/>
</dbReference>
<dbReference type="InterPro" id="IPR005467">
    <property type="entry name" value="His_kinase_dom"/>
</dbReference>
<dbReference type="Gene3D" id="3.40.50.2300">
    <property type="match status" value="1"/>
</dbReference>
<evidence type="ECO:0000256" key="14">
    <source>
        <dbReference type="ARBA" id="ARBA00070152"/>
    </source>
</evidence>
<organism evidence="21 22">
    <name type="scientific">Azonexus hydrophilus</name>
    <dbReference type="NCBI Taxonomy" id="418702"/>
    <lineage>
        <taxon>Bacteria</taxon>
        <taxon>Pseudomonadati</taxon>
        <taxon>Pseudomonadota</taxon>
        <taxon>Betaproteobacteria</taxon>
        <taxon>Rhodocyclales</taxon>
        <taxon>Azonexaceae</taxon>
        <taxon>Azonexus</taxon>
    </lineage>
</organism>
<keyword evidence="5" id="KW-0808">Transferase</keyword>
<dbReference type="CDD" id="cd12915">
    <property type="entry name" value="PDC2_DGC_like"/>
    <property type="match status" value="1"/>
</dbReference>
<dbReference type="InterPro" id="IPR036890">
    <property type="entry name" value="HATPase_C_sf"/>
</dbReference>
<dbReference type="SUPFAM" id="SSF47384">
    <property type="entry name" value="Homodimeric domain of signal transducing histidine kinase"/>
    <property type="match status" value="1"/>
</dbReference>
<comment type="caution">
    <text evidence="21">The sequence shown here is derived from an EMBL/GenBank/DDBJ whole genome shotgun (WGS) entry which is preliminary data.</text>
</comment>
<evidence type="ECO:0000256" key="11">
    <source>
        <dbReference type="ARBA" id="ARBA00023012"/>
    </source>
</evidence>
<dbReference type="EMBL" id="MTHD01000002">
    <property type="protein sequence ID" value="OMG54867.1"/>
    <property type="molecule type" value="Genomic_DNA"/>
</dbReference>
<dbReference type="InterPro" id="IPR000700">
    <property type="entry name" value="PAS-assoc_C"/>
</dbReference>
<evidence type="ECO:0000256" key="6">
    <source>
        <dbReference type="ARBA" id="ARBA00022692"/>
    </source>
</evidence>
<evidence type="ECO:0000256" key="12">
    <source>
        <dbReference type="ARBA" id="ARBA00023136"/>
    </source>
</evidence>
<evidence type="ECO:0000256" key="8">
    <source>
        <dbReference type="ARBA" id="ARBA00022777"/>
    </source>
</evidence>
<dbReference type="Pfam" id="PF00072">
    <property type="entry name" value="Response_reg"/>
    <property type="match status" value="1"/>
</dbReference>
<reference evidence="21 22" key="1">
    <citation type="submission" date="2016-10" db="EMBL/GenBank/DDBJ databases">
        <title>Alkaliphiles isolated from bioreactors.</title>
        <authorList>
            <person name="Salah Z."/>
            <person name="Rout S.P."/>
            <person name="Humphreys P.N."/>
        </authorList>
    </citation>
    <scope>NUCLEOTIDE SEQUENCE [LARGE SCALE GENOMIC DNA]</scope>
    <source>
        <strain evidence="21 22">ZS02</strain>
    </source>
</reference>
<protein>
    <recommendedName>
        <fullName evidence="14">Virulence sensor protein BvgS</fullName>
        <ecNumber evidence="3">2.7.13.3</ecNumber>
    </recommendedName>
</protein>
<feature type="transmembrane region" description="Helical" evidence="16">
    <location>
        <begin position="276"/>
        <end position="294"/>
    </location>
</feature>
<dbReference type="InterPro" id="IPR000014">
    <property type="entry name" value="PAS"/>
</dbReference>
<dbReference type="PRINTS" id="PR00344">
    <property type="entry name" value="BCTRLSENSOR"/>
</dbReference>
<dbReference type="SUPFAM" id="SSF55785">
    <property type="entry name" value="PYP-like sensor domain (PAS domain)"/>
    <property type="match status" value="1"/>
</dbReference>
<dbReference type="InterPro" id="IPR011006">
    <property type="entry name" value="CheY-like_superfamily"/>
</dbReference>
<evidence type="ECO:0000256" key="7">
    <source>
        <dbReference type="ARBA" id="ARBA00022741"/>
    </source>
</evidence>
<evidence type="ECO:0000259" key="18">
    <source>
        <dbReference type="PROSITE" id="PS50110"/>
    </source>
</evidence>
<dbReference type="SUPFAM" id="SSF52172">
    <property type="entry name" value="CheY-like"/>
    <property type="match status" value="1"/>
</dbReference>
<dbReference type="InterPro" id="IPR004358">
    <property type="entry name" value="Sig_transdc_His_kin-like_C"/>
</dbReference>
<evidence type="ECO:0000256" key="2">
    <source>
        <dbReference type="ARBA" id="ARBA00004370"/>
    </source>
</evidence>
<keyword evidence="11" id="KW-0902">Two-component regulatory system</keyword>
<dbReference type="Pfam" id="PF22588">
    <property type="entry name" value="dCache_1_like"/>
    <property type="match status" value="1"/>
</dbReference>
<dbReference type="Pfam" id="PF02518">
    <property type="entry name" value="HATPase_c"/>
    <property type="match status" value="1"/>
</dbReference>
<dbReference type="InterPro" id="IPR054327">
    <property type="entry name" value="His-kinase-like_sensor"/>
</dbReference>
<dbReference type="GO" id="GO:0000155">
    <property type="term" value="F:phosphorelay sensor kinase activity"/>
    <property type="evidence" value="ECO:0007669"/>
    <property type="project" value="InterPro"/>
</dbReference>
<feature type="domain" description="PAC" evidence="20">
    <location>
        <begin position="376"/>
        <end position="428"/>
    </location>
</feature>
<accession>A0A1R1I875</accession>
<dbReference type="EC" id="2.7.13.3" evidence="3"/>
<dbReference type="SMART" id="SM00387">
    <property type="entry name" value="HATPase_c"/>
    <property type="match status" value="1"/>
</dbReference>
<evidence type="ECO:0000256" key="10">
    <source>
        <dbReference type="ARBA" id="ARBA00022989"/>
    </source>
</evidence>
<proteinExistence type="predicted"/>
<dbReference type="Gene3D" id="3.30.565.10">
    <property type="entry name" value="Histidine kinase-like ATPase, C-terminal domain"/>
    <property type="match status" value="1"/>
</dbReference>
<dbReference type="PANTHER" id="PTHR45339:SF1">
    <property type="entry name" value="HYBRID SIGNAL TRANSDUCTION HISTIDINE KINASE J"/>
    <property type="match status" value="1"/>
</dbReference>
<evidence type="ECO:0000256" key="13">
    <source>
        <dbReference type="ARBA" id="ARBA00058004"/>
    </source>
</evidence>
<dbReference type="GO" id="GO:0016020">
    <property type="term" value="C:membrane"/>
    <property type="evidence" value="ECO:0007669"/>
    <property type="project" value="UniProtKB-SubCell"/>
</dbReference>
<dbReference type="Proteomes" id="UP000187526">
    <property type="component" value="Unassembled WGS sequence"/>
</dbReference>
<evidence type="ECO:0000259" key="17">
    <source>
        <dbReference type="PROSITE" id="PS50109"/>
    </source>
</evidence>
<feature type="domain" description="Response regulatory" evidence="18">
    <location>
        <begin position="715"/>
        <end position="831"/>
    </location>
</feature>
<dbReference type="CDD" id="cd17546">
    <property type="entry name" value="REC_hyHK_CKI1_RcsC-like"/>
    <property type="match status" value="1"/>
</dbReference>
<sequence>MLVLNVVMITVGVQSLLASRERSIDQVRGNAGNLAALLELNVADSVKRIDLGLLSIVDVLESLSEEALLSDEVIERLLQLHLERHPAVDAFRVSNQRGELIWGRGVDRAAPVSLADRPFFAKHQAHPGQQLIVAEPVLGRVSKIWVVAFTRSYRKPDGSFAGVVTAAVTLDYFTRLLSPLKLGTHGVAAIHHRNQALLTRYPAIEGEVGQPGYKDIPDGFKALLASGVASGTFQSELDGIVRFNAYRQIQHTPFVLTVAMAPADFLADWQREIRNTIILLLVFFAATVFAAWMLRRYWWQIRNQALFLNTLIESTPVPFFYKDTAGRYLGCNQAFEALLGKSRDEIIGKSVFEMAPPEIARRYHEKDAELFEHPGNQTYDWVIQSHGEIRHVIFHKASFQHADGSIAGLIGGITDVTELKRIQDELQSHRDNLEALVAERTVQLAQAKDAAEEASRAKSAFLANMSHELRTPMNGIMGMIDLVWRKMTDPKGREQLAKAKQSSRHLLELINDILDISKIEAQRMVLEETSFRFQDVLDNLEDLLSHRAQEKGLVLQIDAAQGLADQSLLGDPLRLGQVLLNLAGNAVKFTGQGSVTVRVAILEDNPSDLLLRCEVADTGIGILPADQPRLFTAFEQADSSTTRKYGGTGLGLAISKRLVELMGGEIGVKSAPGEGSSFWFVVRLGKELASPDGSSHVIGHESIELLLHRTFSGSRVLLVEDEPISSEVSCCLLEDVGLVVDLAVDGAEAVAMARGNRYAAILMDMQMPNLNGVDATRAIRADSLNMHTPILAMTANAYDEDRKACYEAGMNEHIGKPIHPEQLFEALLRWLEKQAVREQ</sequence>
<keyword evidence="6 16" id="KW-0812">Transmembrane</keyword>
<keyword evidence="7" id="KW-0547">Nucleotide-binding</keyword>
<dbReference type="PROSITE" id="PS50110">
    <property type="entry name" value="RESPONSE_REGULATORY"/>
    <property type="match status" value="1"/>
</dbReference>
<evidence type="ECO:0000256" key="1">
    <source>
        <dbReference type="ARBA" id="ARBA00000085"/>
    </source>
</evidence>
<comment type="catalytic activity">
    <reaction evidence="1">
        <text>ATP + protein L-histidine = ADP + protein N-phospho-L-histidine.</text>
        <dbReference type="EC" id="2.7.13.3"/>
    </reaction>
</comment>
<dbReference type="STRING" id="418702.BJN45_06760"/>
<feature type="modified residue" description="4-aspartylphosphate" evidence="15">
    <location>
        <position position="764"/>
    </location>
</feature>
<comment type="function">
    <text evidence="13">Member of the two-component regulatory system BvgS/BvgA. Phosphorylates BvgA via a four-step phosphorelay in response to environmental signals.</text>
</comment>
<evidence type="ECO:0000313" key="22">
    <source>
        <dbReference type="Proteomes" id="UP000187526"/>
    </source>
</evidence>
<dbReference type="InterPro" id="IPR001789">
    <property type="entry name" value="Sig_transdc_resp-reg_receiver"/>
</dbReference>
<evidence type="ECO:0000256" key="5">
    <source>
        <dbReference type="ARBA" id="ARBA00022679"/>
    </source>
</evidence>
<dbReference type="Gene3D" id="3.30.450.20">
    <property type="entry name" value="PAS domain"/>
    <property type="match status" value="3"/>
</dbReference>
<feature type="domain" description="Histidine kinase" evidence="17">
    <location>
        <begin position="464"/>
        <end position="686"/>
    </location>
</feature>